<evidence type="ECO:0000256" key="3">
    <source>
        <dbReference type="PROSITE-ProRule" id="PRU00023"/>
    </source>
</evidence>
<gene>
    <name evidence="4" type="ORF">AMAG_11194</name>
</gene>
<dbReference type="VEuPathDB" id="FungiDB:AMAG_11194"/>
<organism evidence="4 5">
    <name type="scientific">Allomyces macrogynus (strain ATCC 38327)</name>
    <name type="common">Allomyces javanicus var. macrogynus</name>
    <dbReference type="NCBI Taxonomy" id="578462"/>
    <lineage>
        <taxon>Eukaryota</taxon>
        <taxon>Fungi</taxon>
        <taxon>Fungi incertae sedis</taxon>
        <taxon>Blastocladiomycota</taxon>
        <taxon>Blastocladiomycetes</taxon>
        <taxon>Blastocladiales</taxon>
        <taxon>Blastocladiaceae</taxon>
        <taxon>Allomyces</taxon>
    </lineage>
</organism>
<dbReference type="InterPro" id="IPR036770">
    <property type="entry name" value="Ankyrin_rpt-contain_sf"/>
</dbReference>
<name>A0A0L0SVS5_ALLM3</name>
<dbReference type="InterPro" id="IPR002110">
    <property type="entry name" value="Ankyrin_rpt"/>
</dbReference>
<dbReference type="GO" id="GO:0004842">
    <property type="term" value="F:ubiquitin-protein transferase activity"/>
    <property type="evidence" value="ECO:0007669"/>
    <property type="project" value="TreeGrafter"/>
</dbReference>
<evidence type="ECO:0000256" key="2">
    <source>
        <dbReference type="ARBA" id="ARBA00023043"/>
    </source>
</evidence>
<dbReference type="PROSITE" id="PS50297">
    <property type="entry name" value="ANK_REP_REGION"/>
    <property type="match status" value="1"/>
</dbReference>
<protein>
    <submittedName>
        <fullName evidence="4">Uncharacterized protein</fullName>
    </submittedName>
</protein>
<dbReference type="PANTHER" id="PTHR24171:SF8">
    <property type="entry name" value="BRCA1-ASSOCIATED RING DOMAIN PROTEIN 1"/>
    <property type="match status" value="1"/>
</dbReference>
<dbReference type="AlphaFoldDB" id="A0A0L0SVS5"/>
<accession>A0A0L0SVS5</accession>
<dbReference type="OrthoDB" id="194358at2759"/>
<feature type="repeat" description="ANK" evidence="3">
    <location>
        <begin position="96"/>
        <end position="128"/>
    </location>
</feature>
<dbReference type="eggNOG" id="ENOG502S6G5">
    <property type="taxonomic scope" value="Eukaryota"/>
</dbReference>
<keyword evidence="1" id="KW-0677">Repeat</keyword>
<reference evidence="4 5" key="1">
    <citation type="submission" date="2009-11" db="EMBL/GenBank/DDBJ databases">
        <title>Annotation of Allomyces macrogynus ATCC 38327.</title>
        <authorList>
            <consortium name="The Broad Institute Genome Sequencing Platform"/>
            <person name="Russ C."/>
            <person name="Cuomo C."/>
            <person name="Burger G."/>
            <person name="Gray M.W."/>
            <person name="Holland P.W.H."/>
            <person name="King N."/>
            <person name="Lang F.B.F."/>
            <person name="Roger A.J."/>
            <person name="Ruiz-Trillo I."/>
            <person name="Young S.K."/>
            <person name="Zeng Q."/>
            <person name="Gargeya S."/>
            <person name="Fitzgerald M."/>
            <person name="Haas B."/>
            <person name="Abouelleil A."/>
            <person name="Alvarado L."/>
            <person name="Arachchi H.M."/>
            <person name="Berlin A."/>
            <person name="Chapman S.B."/>
            <person name="Gearin G."/>
            <person name="Goldberg J."/>
            <person name="Griggs A."/>
            <person name="Gujja S."/>
            <person name="Hansen M."/>
            <person name="Heiman D."/>
            <person name="Howarth C."/>
            <person name="Larimer J."/>
            <person name="Lui A."/>
            <person name="MacDonald P.J.P."/>
            <person name="McCowen C."/>
            <person name="Montmayeur A."/>
            <person name="Murphy C."/>
            <person name="Neiman D."/>
            <person name="Pearson M."/>
            <person name="Priest M."/>
            <person name="Roberts A."/>
            <person name="Saif S."/>
            <person name="Shea T."/>
            <person name="Sisk P."/>
            <person name="Stolte C."/>
            <person name="Sykes S."/>
            <person name="Wortman J."/>
            <person name="Nusbaum C."/>
            <person name="Birren B."/>
        </authorList>
    </citation>
    <scope>NUCLEOTIDE SEQUENCE [LARGE SCALE GENOMIC DNA]</scope>
    <source>
        <strain evidence="4 5">ATCC 38327</strain>
    </source>
</reference>
<dbReference type="OMA" id="IELDAYK"/>
<dbReference type="SUPFAM" id="SSF48403">
    <property type="entry name" value="Ankyrin repeat"/>
    <property type="match status" value="1"/>
</dbReference>
<keyword evidence="2 3" id="KW-0040">ANK repeat</keyword>
<evidence type="ECO:0000313" key="5">
    <source>
        <dbReference type="Proteomes" id="UP000054350"/>
    </source>
</evidence>
<keyword evidence="5" id="KW-1185">Reference proteome</keyword>
<dbReference type="Proteomes" id="UP000054350">
    <property type="component" value="Unassembled WGS sequence"/>
</dbReference>
<sequence>MPEAINDTESLFHAIEQGDAATVRALLAKDRDLTKAKRRGEYKYPKDFELDAFKFLGAYIGSLTGLQYAVLTGHDKIAHDIIDAMFKEDLDEKCGGNNTALHLATLLGSRDIVKQLLERGADRTIKNNKNFTPIDVVDDADMQALFTTTPVSP</sequence>
<dbReference type="GO" id="GO:0085020">
    <property type="term" value="P:protein K6-linked ubiquitination"/>
    <property type="evidence" value="ECO:0007669"/>
    <property type="project" value="TreeGrafter"/>
</dbReference>
<dbReference type="PROSITE" id="PS50088">
    <property type="entry name" value="ANK_REPEAT"/>
    <property type="match status" value="1"/>
</dbReference>
<reference evidence="5" key="2">
    <citation type="submission" date="2009-11" db="EMBL/GenBank/DDBJ databases">
        <title>The Genome Sequence of Allomyces macrogynus strain ATCC 38327.</title>
        <authorList>
            <consortium name="The Broad Institute Genome Sequencing Platform"/>
            <person name="Russ C."/>
            <person name="Cuomo C."/>
            <person name="Shea T."/>
            <person name="Young S.K."/>
            <person name="Zeng Q."/>
            <person name="Koehrsen M."/>
            <person name="Haas B."/>
            <person name="Borodovsky M."/>
            <person name="Guigo R."/>
            <person name="Alvarado L."/>
            <person name="Berlin A."/>
            <person name="Borenstein D."/>
            <person name="Chen Z."/>
            <person name="Engels R."/>
            <person name="Freedman E."/>
            <person name="Gellesch M."/>
            <person name="Goldberg J."/>
            <person name="Griggs A."/>
            <person name="Gujja S."/>
            <person name="Heiman D."/>
            <person name="Hepburn T."/>
            <person name="Howarth C."/>
            <person name="Jen D."/>
            <person name="Larson L."/>
            <person name="Lewis B."/>
            <person name="Mehta T."/>
            <person name="Park D."/>
            <person name="Pearson M."/>
            <person name="Roberts A."/>
            <person name="Saif S."/>
            <person name="Shenoy N."/>
            <person name="Sisk P."/>
            <person name="Stolte C."/>
            <person name="Sykes S."/>
            <person name="Walk T."/>
            <person name="White J."/>
            <person name="Yandava C."/>
            <person name="Burger G."/>
            <person name="Gray M.W."/>
            <person name="Holland P.W.H."/>
            <person name="King N."/>
            <person name="Lang F.B.F."/>
            <person name="Roger A.J."/>
            <person name="Ruiz-Trillo I."/>
            <person name="Lander E."/>
            <person name="Nusbaum C."/>
        </authorList>
    </citation>
    <scope>NUCLEOTIDE SEQUENCE [LARGE SCALE GENOMIC DNA]</scope>
    <source>
        <strain evidence="5">ATCC 38327</strain>
    </source>
</reference>
<evidence type="ECO:0000256" key="1">
    <source>
        <dbReference type="ARBA" id="ARBA00022737"/>
    </source>
</evidence>
<dbReference type="PANTHER" id="PTHR24171">
    <property type="entry name" value="ANKYRIN REPEAT DOMAIN-CONTAINING PROTEIN 39-RELATED"/>
    <property type="match status" value="1"/>
</dbReference>
<evidence type="ECO:0000313" key="4">
    <source>
        <dbReference type="EMBL" id="KNE66693.1"/>
    </source>
</evidence>
<proteinExistence type="predicted"/>
<dbReference type="Gene3D" id="1.25.40.20">
    <property type="entry name" value="Ankyrin repeat-containing domain"/>
    <property type="match status" value="1"/>
</dbReference>
<dbReference type="SMART" id="SM00248">
    <property type="entry name" value="ANK"/>
    <property type="match status" value="3"/>
</dbReference>
<dbReference type="EMBL" id="GG745351">
    <property type="protein sequence ID" value="KNE66693.1"/>
    <property type="molecule type" value="Genomic_DNA"/>
</dbReference>
<dbReference type="STRING" id="578462.A0A0L0SVS5"/>
<dbReference type="Pfam" id="PF12796">
    <property type="entry name" value="Ank_2"/>
    <property type="match status" value="1"/>
</dbReference>